<protein>
    <submittedName>
        <fullName evidence="2">Uncharacterized protein</fullName>
    </submittedName>
</protein>
<feature type="region of interest" description="Disordered" evidence="1">
    <location>
        <begin position="1"/>
        <end position="60"/>
    </location>
</feature>
<dbReference type="EMBL" id="JACVVK020000013">
    <property type="protein sequence ID" value="KAK7504886.1"/>
    <property type="molecule type" value="Genomic_DNA"/>
</dbReference>
<evidence type="ECO:0000313" key="3">
    <source>
        <dbReference type="Proteomes" id="UP001519460"/>
    </source>
</evidence>
<feature type="compositionally biased region" description="Polar residues" evidence="1">
    <location>
        <begin position="26"/>
        <end position="46"/>
    </location>
</feature>
<sequence>MFKKKKIFFGSTSSLHPCDRGEHAQPMSQSRAYANKNSSCGSSITTTKHRKRSACPARPLSDLCSTTRAKLFSRAPQPQKRHVSILCENVQIGGLPAKPAESPK</sequence>
<name>A0ABD0M0M8_9CAEN</name>
<reference evidence="2 3" key="1">
    <citation type="journal article" date="2023" name="Sci. Data">
        <title>Genome assembly of the Korean intertidal mud-creeper Batillaria attramentaria.</title>
        <authorList>
            <person name="Patra A.K."/>
            <person name="Ho P.T."/>
            <person name="Jun S."/>
            <person name="Lee S.J."/>
            <person name="Kim Y."/>
            <person name="Won Y.J."/>
        </authorList>
    </citation>
    <scope>NUCLEOTIDE SEQUENCE [LARGE SCALE GENOMIC DNA]</scope>
    <source>
        <strain evidence="2">Wonlab-2016</strain>
    </source>
</reference>
<dbReference type="AlphaFoldDB" id="A0ABD0M0M8"/>
<comment type="caution">
    <text evidence="2">The sequence shown here is derived from an EMBL/GenBank/DDBJ whole genome shotgun (WGS) entry which is preliminary data.</text>
</comment>
<evidence type="ECO:0000313" key="2">
    <source>
        <dbReference type="EMBL" id="KAK7504886.1"/>
    </source>
</evidence>
<dbReference type="Proteomes" id="UP001519460">
    <property type="component" value="Unassembled WGS sequence"/>
</dbReference>
<accession>A0ABD0M0M8</accession>
<proteinExistence type="predicted"/>
<evidence type="ECO:0000256" key="1">
    <source>
        <dbReference type="SAM" id="MobiDB-lite"/>
    </source>
</evidence>
<organism evidence="2 3">
    <name type="scientific">Batillaria attramentaria</name>
    <dbReference type="NCBI Taxonomy" id="370345"/>
    <lineage>
        <taxon>Eukaryota</taxon>
        <taxon>Metazoa</taxon>
        <taxon>Spiralia</taxon>
        <taxon>Lophotrochozoa</taxon>
        <taxon>Mollusca</taxon>
        <taxon>Gastropoda</taxon>
        <taxon>Caenogastropoda</taxon>
        <taxon>Sorbeoconcha</taxon>
        <taxon>Cerithioidea</taxon>
        <taxon>Batillariidae</taxon>
        <taxon>Batillaria</taxon>
    </lineage>
</organism>
<gene>
    <name evidence="2" type="ORF">BaRGS_00003914</name>
</gene>
<keyword evidence="3" id="KW-1185">Reference proteome</keyword>